<dbReference type="Proteomes" id="UP000191418">
    <property type="component" value="Unassembled WGS sequence"/>
</dbReference>
<dbReference type="PANTHER" id="PTHR35190:SF2">
    <property type="entry name" value="PROTEIN DCD1B"/>
    <property type="match status" value="1"/>
</dbReference>
<proteinExistence type="predicted"/>
<dbReference type="Gene3D" id="3.60.60.10">
    <property type="entry name" value="Penicillin V Acylase, Chain A"/>
    <property type="match status" value="1"/>
</dbReference>
<protein>
    <recommendedName>
        <fullName evidence="1">Peptidase C45 hydrolase domain-containing protein</fullName>
    </recommendedName>
</protein>
<evidence type="ECO:0000313" key="2">
    <source>
        <dbReference type="EMBL" id="OPX55622.1"/>
    </source>
</evidence>
<comment type="caution">
    <text evidence="2">The sequence shown here is derived from an EMBL/GenBank/DDBJ whole genome shotgun (WGS) entry which is preliminary data.</text>
</comment>
<sequence length="478" mass="53386">MNESFQHSTILSKGSIDNVQGVKIIKLSGNSYEIGFQHGYLLADNIRLMIEQTLPAAAAVIAKTLHSDFDTAFEKMQRAAKLARPYLPEELVAEMRGIADGANAAGYSTNFETIQLWNTMYDQWCIYAHPHYWDIDNPERKGQYPNGKAGTHVLAGAGCSSFSAWDESAGGDGKLIFCKNEDNLNLPAQLENRYLFVVNPDIGNAHLYLCFPGMIGMDGGFNDKGITMMTQYSASIHETMEGCGIGVFTRLLLTHANNLDEAKQVFFDHPRCTGIAYHCADAINKKACVVETSAKMVTVRDPMPNFSRLWQANDSICYPGYQAYYGYNMVADQQLVYELADVSSIQSYLDSMKAPYNMVVPAPCRFERYDQLLQNYYGEIDVNAAISIVSDRFDPYTKMTRPKDAPSYTNNIMASISAKYPEDLFTESPNGSFKAGVANLWSLIAYPETGDFWLAIEDFPANQGEFHQFNLNNLLGRK</sequence>
<evidence type="ECO:0000313" key="3">
    <source>
        <dbReference type="Proteomes" id="UP000191418"/>
    </source>
</evidence>
<feature type="domain" description="Peptidase C45 hydrolase" evidence="1">
    <location>
        <begin position="170"/>
        <end position="417"/>
    </location>
</feature>
<gene>
    <name evidence="2" type="ORF">BTE48_08405</name>
</gene>
<dbReference type="InterPro" id="IPR047803">
    <property type="entry name" value="DCD1A/B-like"/>
</dbReference>
<reference evidence="2 3" key="1">
    <citation type="submission" date="2017-01" db="EMBL/GenBank/DDBJ databases">
        <title>Genome Sequencing of a Marine Spirillum, Oceanospirillum multiglobuliferum ATCC 33336, from Japan.</title>
        <authorList>
            <person name="Carney J.G."/>
            <person name="Trachtenberg A.M."/>
            <person name="Rheaume B.A."/>
            <person name="Linnane J.D."/>
            <person name="Pitts N.L."/>
            <person name="Mykles D.L."/>
            <person name="Maclea K.S."/>
        </authorList>
    </citation>
    <scope>NUCLEOTIDE SEQUENCE [LARGE SCALE GENOMIC DNA]</scope>
    <source>
        <strain evidence="2 3">ATCC 33336</strain>
    </source>
</reference>
<keyword evidence="3" id="KW-1185">Reference proteome</keyword>
<dbReference type="OrthoDB" id="2910336at2"/>
<dbReference type="Pfam" id="PF03417">
    <property type="entry name" value="AAT"/>
    <property type="match status" value="1"/>
</dbReference>
<dbReference type="RefSeq" id="WP_078745024.1">
    <property type="nucleotide sequence ID" value="NZ_FUXG01000008.1"/>
</dbReference>
<dbReference type="STRING" id="64969.SAMN02745127_01407"/>
<dbReference type="NCBIfam" id="NF040521">
    <property type="entry name" value="C45_proenzyme"/>
    <property type="match status" value="1"/>
</dbReference>
<evidence type="ECO:0000259" key="1">
    <source>
        <dbReference type="Pfam" id="PF03417"/>
    </source>
</evidence>
<dbReference type="InterPro" id="IPR047794">
    <property type="entry name" value="C45_proenzyme-like"/>
</dbReference>
<dbReference type="InterPro" id="IPR005079">
    <property type="entry name" value="Peptidase_C45_hydrolase"/>
</dbReference>
<dbReference type="AlphaFoldDB" id="A0A1T4PB25"/>
<name>A0A1T4PB25_9GAMM</name>
<organism evidence="2 3">
    <name type="scientific">Oceanospirillum multiglobuliferum</name>
    <dbReference type="NCBI Taxonomy" id="64969"/>
    <lineage>
        <taxon>Bacteria</taxon>
        <taxon>Pseudomonadati</taxon>
        <taxon>Pseudomonadota</taxon>
        <taxon>Gammaproteobacteria</taxon>
        <taxon>Oceanospirillales</taxon>
        <taxon>Oceanospirillaceae</taxon>
        <taxon>Oceanospirillum</taxon>
    </lineage>
</organism>
<accession>A0A1T4PB25</accession>
<dbReference type="PANTHER" id="PTHR35190">
    <property type="entry name" value="PROTEIN DCD1B"/>
    <property type="match status" value="1"/>
</dbReference>
<dbReference type="EMBL" id="MTSM01000008">
    <property type="protein sequence ID" value="OPX55622.1"/>
    <property type="molecule type" value="Genomic_DNA"/>
</dbReference>